<dbReference type="RefSeq" id="XP_001873704.1">
    <property type="nucleotide sequence ID" value="XM_001873669.1"/>
</dbReference>
<name>B0CPY7_LACBS</name>
<dbReference type="InParanoid" id="B0CPY7"/>
<dbReference type="AlphaFoldDB" id="B0CPY7"/>
<proteinExistence type="predicted"/>
<dbReference type="EMBL" id="DS547091">
    <property type="protein sequence ID" value="EDR15496.1"/>
    <property type="molecule type" value="Genomic_DNA"/>
</dbReference>
<reference evidence="1 2" key="1">
    <citation type="journal article" date="2008" name="Nature">
        <title>The genome of Laccaria bicolor provides insights into mycorrhizal symbiosis.</title>
        <authorList>
            <person name="Martin F."/>
            <person name="Aerts A."/>
            <person name="Ahren D."/>
            <person name="Brun A."/>
            <person name="Danchin E.G.J."/>
            <person name="Duchaussoy F."/>
            <person name="Gibon J."/>
            <person name="Kohler A."/>
            <person name="Lindquist E."/>
            <person name="Pereda V."/>
            <person name="Salamov A."/>
            <person name="Shapiro H.J."/>
            <person name="Wuyts J."/>
            <person name="Blaudez D."/>
            <person name="Buee M."/>
            <person name="Brokstein P."/>
            <person name="Canbaeck B."/>
            <person name="Cohen D."/>
            <person name="Courty P.E."/>
            <person name="Coutinho P.M."/>
            <person name="Delaruelle C."/>
            <person name="Detter J.C."/>
            <person name="Deveau A."/>
            <person name="DiFazio S."/>
            <person name="Duplessis S."/>
            <person name="Fraissinet-Tachet L."/>
            <person name="Lucic E."/>
            <person name="Frey-Klett P."/>
            <person name="Fourrey C."/>
            <person name="Feussner I."/>
            <person name="Gay G."/>
            <person name="Grimwood J."/>
            <person name="Hoegger P.J."/>
            <person name="Jain P."/>
            <person name="Kilaru S."/>
            <person name="Labbe J."/>
            <person name="Lin Y.C."/>
            <person name="Legue V."/>
            <person name="Le Tacon F."/>
            <person name="Marmeisse R."/>
            <person name="Melayah D."/>
            <person name="Montanini B."/>
            <person name="Muratet M."/>
            <person name="Nehls U."/>
            <person name="Niculita-Hirzel H."/>
            <person name="Oudot-Le Secq M.P."/>
            <person name="Peter M."/>
            <person name="Quesneville H."/>
            <person name="Rajashekar B."/>
            <person name="Reich M."/>
            <person name="Rouhier N."/>
            <person name="Schmutz J."/>
            <person name="Yin T."/>
            <person name="Chalot M."/>
            <person name="Henrissat B."/>
            <person name="Kuees U."/>
            <person name="Lucas S."/>
            <person name="Van de Peer Y."/>
            <person name="Podila G.K."/>
            <person name="Polle A."/>
            <person name="Pukkila P.J."/>
            <person name="Richardson P.M."/>
            <person name="Rouze P."/>
            <person name="Sanders I.R."/>
            <person name="Stajich J.E."/>
            <person name="Tunlid A."/>
            <person name="Tuskan G."/>
            <person name="Grigoriev I.V."/>
        </authorList>
    </citation>
    <scope>NUCLEOTIDE SEQUENCE [LARGE SCALE GENOMIC DNA]</scope>
    <source>
        <strain evidence="2">S238N-H82 / ATCC MYA-4686</strain>
    </source>
</reference>
<sequence length="335" mass="36958">MADLQFLDKVKCILNAFEDSDLTAHQFLHALLLTNTFEDHPVTLSIIEDLDTILDTVSAGRATSDQARQWVFRSAQKGYQAQVFQLTKKESGLHFSPGKMTNAQLMENKIEKLSTQMKDHAPDLWRLVAYLLAADPAAERRWAKLAYRKAGSGTQKANPRLNDGDITMGDAVGDGSGDEMLENGGDIGLIDEDEDALENLTEQVEHQLNSLIVIKQVLCLSIMMHSTNQECNSLQSIIGVFLHACNAPDAVLELLTHLGVSISPSTISNTVSNLSKESSSKVHKLGRTLLTFRNSCLFQQHLILFSKFSGQGIFSKNSGSLAEWDPTLGMKRLIE</sequence>
<evidence type="ECO:0000313" key="1">
    <source>
        <dbReference type="EMBL" id="EDR15496.1"/>
    </source>
</evidence>
<organism evidence="2">
    <name type="scientific">Laccaria bicolor (strain S238N-H82 / ATCC MYA-4686)</name>
    <name type="common">Bicoloured deceiver</name>
    <name type="synonym">Laccaria laccata var. bicolor</name>
    <dbReference type="NCBI Taxonomy" id="486041"/>
    <lineage>
        <taxon>Eukaryota</taxon>
        <taxon>Fungi</taxon>
        <taxon>Dikarya</taxon>
        <taxon>Basidiomycota</taxon>
        <taxon>Agaricomycotina</taxon>
        <taxon>Agaricomycetes</taxon>
        <taxon>Agaricomycetidae</taxon>
        <taxon>Agaricales</taxon>
        <taxon>Agaricineae</taxon>
        <taxon>Hydnangiaceae</taxon>
        <taxon>Laccaria</taxon>
    </lineage>
</organism>
<keyword evidence="2" id="KW-1185">Reference proteome</keyword>
<protein>
    <submittedName>
        <fullName evidence="1">Predicted protein</fullName>
    </submittedName>
</protein>
<gene>
    <name evidence="1" type="ORF">LACBIDRAFT_321367</name>
</gene>
<dbReference type="Proteomes" id="UP000001194">
    <property type="component" value="Unassembled WGS sequence"/>
</dbReference>
<evidence type="ECO:0000313" key="2">
    <source>
        <dbReference type="Proteomes" id="UP000001194"/>
    </source>
</evidence>
<dbReference type="KEGG" id="lbc:LACBIDRAFT_321367"/>
<dbReference type="OrthoDB" id="3024039at2759"/>
<dbReference type="GeneID" id="6068959"/>
<dbReference type="HOGENOM" id="CLU_009487_2_0_1"/>
<accession>B0CPY7</accession>